<dbReference type="InterPro" id="IPR020894">
    <property type="entry name" value="Cadherin_CS"/>
</dbReference>
<gene>
    <name evidence="13" type="ORF">NTJ_00254</name>
</gene>
<comment type="subcellular location">
    <subcellularLocation>
        <location evidence="1">Membrane</location>
    </subcellularLocation>
</comment>
<evidence type="ECO:0000256" key="5">
    <source>
        <dbReference type="ARBA" id="ARBA00022837"/>
    </source>
</evidence>
<dbReference type="InterPro" id="IPR002126">
    <property type="entry name" value="Cadherin-like_dom"/>
</dbReference>
<evidence type="ECO:0000259" key="12">
    <source>
        <dbReference type="PROSITE" id="PS50268"/>
    </source>
</evidence>
<evidence type="ECO:0000256" key="4">
    <source>
        <dbReference type="ARBA" id="ARBA00022737"/>
    </source>
</evidence>
<accession>A0ABN7A8I8</accession>
<dbReference type="InterPro" id="IPR015919">
    <property type="entry name" value="Cadherin-like_sf"/>
</dbReference>
<organism evidence="13 14">
    <name type="scientific">Nesidiocoris tenuis</name>
    <dbReference type="NCBI Taxonomy" id="355587"/>
    <lineage>
        <taxon>Eukaryota</taxon>
        <taxon>Metazoa</taxon>
        <taxon>Ecdysozoa</taxon>
        <taxon>Arthropoda</taxon>
        <taxon>Hexapoda</taxon>
        <taxon>Insecta</taxon>
        <taxon>Pterygota</taxon>
        <taxon>Neoptera</taxon>
        <taxon>Paraneoptera</taxon>
        <taxon>Hemiptera</taxon>
        <taxon>Heteroptera</taxon>
        <taxon>Panheteroptera</taxon>
        <taxon>Cimicomorpha</taxon>
        <taxon>Miridae</taxon>
        <taxon>Dicyphina</taxon>
        <taxon>Nesidiocoris</taxon>
    </lineage>
</organism>
<evidence type="ECO:0000256" key="2">
    <source>
        <dbReference type="ARBA" id="ARBA00022536"/>
    </source>
</evidence>
<feature type="domain" description="Cadherin" evidence="12">
    <location>
        <begin position="798"/>
        <end position="918"/>
    </location>
</feature>
<evidence type="ECO:0000313" key="14">
    <source>
        <dbReference type="Proteomes" id="UP001307889"/>
    </source>
</evidence>
<evidence type="ECO:0000256" key="3">
    <source>
        <dbReference type="ARBA" id="ARBA00022692"/>
    </source>
</evidence>
<evidence type="ECO:0000256" key="11">
    <source>
        <dbReference type="SAM" id="SignalP"/>
    </source>
</evidence>
<feature type="domain" description="Cadherin" evidence="12">
    <location>
        <begin position="1348"/>
        <end position="1465"/>
    </location>
</feature>
<evidence type="ECO:0000256" key="6">
    <source>
        <dbReference type="ARBA" id="ARBA00022989"/>
    </source>
</evidence>
<dbReference type="SUPFAM" id="SSF49313">
    <property type="entry name" value="Cadherin-like"/>
    <property type="match status" value="14"/>
</dbReference>
<keyword evidence="5 9" id="KW-0106">Calcium</keyword>
<keyword evidence="2" id="KW-0245">EGF-like domain</keyword>
<feature type="domain" description="Cadherin" evidence="12">
    <location>
        <begin position="361"/>
        <end position="475"/>
    </location>
</feature>
<dbReference type="PRINTS" id="PR00205">
    <property type="entry name" value="CADHERIN"/>
</dbReference>
<proteinExistence type="predicted"/>
<evidence type="ECO:0000256" key="10">
    <source>
        <dbReference type="SAM" id="Phobius"/>
    </source>
</evidence>
<feature type="domain" description="Cadherin" evidence="12">
    <location>
        <begin position="590"/>
        <end position="693"/>
    </location>
</feature>
<feature type="domain" description="Cadherin" evidence="12">
    <location>
        <begin position="476"/>
        <end position="589"/>
    </location>
</feature>
<evidence type="ECO:0000313" key="13">
    <source>
        <dbReference type="EMBL" id="BES87449.1"/>
    </source>
</evidence>
<feature type="domain" description="Cadherin" evidence="12">
    <location>
        <begin position="38"/>
        <end position="126"/>
    </location>
</feature>
<dbReference type="PROSITE" id="PS00232">
    <property type="entry name" value="CADHERIN_1"/>
    <property type="match status" value="5"/>
</dbReference>
<dbReference type="Proteomes" id="UP001307889">
    <property type="component" value="Chromosome 1"/>
</dbReference>
<dbReference type="EMBL" id="AP028909">
    <property type="protein sequence ID" value="BES87449.1"/>
    <property type="molecule type" value="Genomic_DNA"/>
</dbReference>
<evidence type="ECO:0000256" key="7">
    <source>
        <dbReference type="ARBA" id="ARBA00023136"/>
    </source>
</evidence>
<feature type="domain" description="Cadherin" evidence="12">
    <location>
        <begin position="925"/>
        <end position="1024"/>
    </location>
</feature>
<reference evidence="13 14" key="1">
    <citation type="submission" date="2023-09" db="EMBL/GenBank/DDBJ databases">
        <title>Nesidiocoris tenuis whole genome shotgun sequence.</title>
        <authorList>
            <person name="Shibata T."/>
            <person name="Shimoda M."/>
            <person name="Kobayashi T."/>
            <person name="Uehara T."/>
        </authorList>
    </citation>
    <scope>NUCLEOTIDE SEQUENCE [LARGE SCALE GENOMIC DNA]</scope>
    <source>
        <strain evidence="13 14">Japan</strain>
    </source>
</reference>
<feature type="chain" id="PRO_5046851009" evidence="11">
    <location>
        <begin position="21"/>
        <end position="1873"/>
    </location>
</feature>
<evidence type="ECO:0000256" key="8">
    <source>
        <dbReference type="ARBA" id="ARBA00023180"/>
    </source>
</evidence>
<feature type="domain" description="Cadherin" evidence="12">
    <location>
        <begin position="1466"/>
        <end position="1589"/>
    </location>
</feature>
<dbReference type="CDD" id="cd11304">
    <property type="entry name" value="Cadherin_repeat"/>
    <property type="match status" value="14"/>
</dbReference>
<keyword evidence="11" id="KW-0732">Signal</keyword>
<dbReference type="PANTHER" id="PTHR24026:SF133">
    <property type="entry name" value="CADHERIN-RELATED FAMILY MEMBER 2"/>
    <property type="match status" value="1"/>
</dbReference>
<evidence type="ECO:0000256" key="1">
    <source>
        <dbReference type="ARBA" id="ARBA00004370"/>
    </source>
</evidence>
<feature type="domain" description="Cadherin" evidence="12">
    <location>
        <begin position="127"/>
        <end position="239"/>
    </location>
</feature>
<feature type="domain" description="Cadherin" evidence="12">
    <location>
        <begin position="1132"/>
        <end position="1232"/>
    </location>
</feature>
<keyword evidence="3 10" id="KW-0812">Transmembrane</keyword>
<keyword evidence="7 10" id="KW-0472">Membrane</keyword>
<dbReference type="SMART" id="SM00112">
    <property type="entry name" value="CA"/>
    <property type="match status" value="14"/>
</dbReference>
<feature type="transmembrane region" description="Helical" evidence="10">
    <location>
        <begin position="1687"/>
        <end position="1716"/>
    </location>
</feature>
<keyword evidence="4" id="KW-0677">Repeat</keyword>
<feature type="domain" description="Cadherin" evidence="12">
    <location>
        <begin position="694"/>
        <end position="797"/>
    </location>
</feature>
<dbReference type="Pfam" id="PF23592">
    <property type="entry name" value="Cadherin_CELSR2_9th"/>
    <property type="match status" value="1"/>
</dbReference>
<sequence>MEKAFSTSILCLFLALIVKSENVNLPPSFIHDMDGMVLSEDEPVGSAVDTLLGSDPEGAPVKFGISGTDRFQVDPDTGQVTLVKPLDHEVNDTLRFYVTIVDDHNNLVTIPVSVIVTDVNDNPPFFKNTPYEALVSEDTEIGSTIFNDIFVEDIDLTGETLEVNCKDYEKFPNACENFDIVVLNASQQEFHGSITLKGKLSYSDRQFYQLLLIASDGTHNASTGLEIKVGDVQDRPPVFQGSLTGVVQEDDPIGSLVMTVHAKDGDRGVPRTLVYDLVANPLDYFLLDAETGELRIAKPLDREALNDDSNSSQGISTGIINLKIRARELVDGVPLDGPLTSTITSASVTIKDVNDEPPKFNQNEYKVKLVENLPPGTPLPNLNMTVTDPDIGVNSKFSLRLDDVTGAFAVEPTSGSGSTAVSIRIVNGPLDYENPNNRKFIILVIAQEMETQEKLSSTATVTIEITDANDNSPVFDQEAYSISVDETALPGDPIATITASDADTGSYGTKGIVYQLIGLGTEKFNVNKKSGVITVAPCELPGAQHCLDYETKSVYYLNYKATDDNGNGHSTVVQLKITLNDNNDNPPIFEADNYKALIDEGSSKFEPPLQVHARDVDKTSEIKYSIIDGNVNNLFSIDGDMGEIFVTNKSGLDMTGVNSNVINLTVQATDGNFTSTTMVEITVLDVNNNHPVFGQEEYVVSVPEDTKIGTSIEKVVAEDADSGINAELVYRIEKGAFDDFTIDNKSGIVMVSSKLDYDLRNSYSINIIAVDGGTPALTGTTTLNVRVLNTNDKIPFFAPSTQRAEVKEDAAVGDVVHTLVAKDLDVDDIQALNFAASEPITAVDKNGKEVMDDLSFKDFFSVDSTTGVVKVARPLQREIAAIVRITVLVTDITAATTQQGSGMLIITIVDVNDYAPAFLKPWTITNPTYSVEILEEQPPDTSLGTFTATDQDSNSITYTIEPENEYFYINNLTGQVKTKVRLDYEQTPVLDFKIVAIDSGVPQLSSTAHVTVNVININDMDPVFDQDEYTFWVEENAKMGTLVGQVTATDGDVGHAGKVSYSFSEPSPQFAIEKDTGEIYVTYNAALDREAMKEFVLKVVATDNAPGDEARSKIVPVHIKISDVNDNAPQFSQKEHVVNIVESIPLSPPAPILQLRAHDADTTSHLTYSIIAGNEGDVFSLDPSTGIMYPRVSLQNRKPKYSLKVQVSDGVHTDTAAVYVIVQAINQNQPVFVKPSSHNATVYVEEDDNEAGKLVTTVKAEDGDTGENGRVTYHFKVNNENVQETDDFVIDEDTGDIRAKGVLDREVKSSYQLVLVARDHGSQTWHEGIQFLTIVIKDIDDNLPRYTSTDPYVFHVKENLPASTRIGKVEAYDTDENENARIFYYLVGGDGSSLFMVGRTDGEIVTNVTLDREEKDSYVIFIKATNDPDYYASKDNLNVEDLKPSPSVALVKILVMDENDNVPKFQQTHYYAGVNVNARTGEFVAQLVATDKDADVNGSLSYTIITSHLYRGGANFSSGSVVPQPFAISESGKLTTATLVAEYNQERFKLEIVAKEKAPPYREATAYVNVWIYEEQQLIRVILSRPPEEVHREKEQIVMELSNATKSLVVIDDIKYHIDSTGTSQQEWTDMYLHVIDRRTQSISTIPDILKVFDSQYDFLKDHYAGFAIENVVPAYINEKEDTFEPALAALIALLIVLFVGCVSVIVVCCCFRHWIVSEPMDMKQSDMLIKKTVIDDLNTTENPLWIEQKLKLYEEQELTMQVFCEPETTQMPDRRDSADLSAVDNTYATIQHPNRRSSLNTMLSLGAGDYATLGGSVLPLDNISSHSQQMFEAALGFQGSTFQVPENADVFRARSELRVNKDGQPEFVSELI</sequence>
<name>A0ABN7A8I8_9HEMI</name>
<feature type="domain" description="Cadherin" evidence="12">
    <location>
        <begin position="239"/>
        <end position="360"/>
    </location>
</feature>
<dbReference type="PROSITE" id="PS50268">
    <property type="entry name" value="CADHERIN_2"/>
    <property type="match status" value="14"/>
</dbReference>
<feature type="domain" description="Cadherin" evidence="12">
    <location>
        <begin position="1247"/>
        <end position="1346"/>
    </location>
</feature>
<dbReference type="Pfam" id="PF00028">
    <property type="entry name" value="Cadherin"/>
    <property type="match status" value="11"/>
</dbReference>
<dbReference type="PANTHER" id="PTHR24026">
    <property type="entry name" value="FAT ATYPICAL CADHERIN-RELATED"/>
    <property type="match status" value="1"/>
</dbReference>
<dbReference type="InterPro" id="IPR056286">
    <property type="entry name" value="Cadherin_CELSR1-3_9th"/>
</dbReference>
<keyword evidence="14" id="KW-1185">Reference proteome</keyword>
<keyword evidence="8" id="KW-0325">Glycoprotein</keyword>
<protein>
    <submittedName>
        <fullName evidence="13">Cadherin domain</fullName>
    </submittedName>
</protein>
<evidence type="ECO:0000256" key="9">
    <source>
        <dbReference type="PROSITE-ProRule" id="PRU00043"/>
    </source>
</evidence>
<dbReference type="Gene3D" id="2.60.40.60">
    <property type="entry name" value="Cadherins"/>
    <property type="match status" value="14"/>
</dbReference>
<feature type="domain" description="Cadherin" evidence="12">
    <location>
        <begin position="1025"/>
        <end position="1131"/>
    </location>
</feature>
<keyword evidence="6 10" id="KW-1133">Transmembrane helix</keyword>
<feature type="signal peptide" evidence="11">
    <location>
        <begin position="1"/>
        <end position="20"/>
    </location>
</feature>